<reference evidence="2 3" key="1">
    <citation type="submission" date="2019-08" db="EMBL/GenBank/DDBJ databases">
        <title>Draft genome sequences of two oriental melons (Cucumis melo L. var makuwa).</title>
        <authorList>
            <person name="Kwon S.-Y."/>
        </authorList>
    </citation>
    <scope>NUCLEOTIDE SEQUENCE [LARGE SCALE GENOMIC DNA]</scope>
    <source>
        <strain evidence="3">cv. SW 3</strain>
        <tissue evidence="2">Leaf</tissue>
    </source>
</reference>
<evidence type="ECO:0000313" key="2">
    <source>
        <dbReference type="EMBL" id="KAA0060854.1"/>
    </source>
</evidence>
<evidence type="ECO:0000313" key="3">
    <source>
        <dbReference type="Proteomes" id="UP000321393"/>
    </source>
</evidence>
<dbReference type="AlphaFoldDB" id="A0A5A7V0K4"/>
<dbReference type="InterPro" id="IPR005162">
    <property type="entry name" value="Retrotrans_gag_dom"/>
</dbReference>
<dbReference type="Proteomes" id="UP000321393">
    <property type="component" value="Unassembled WGS sequence"/>
</dbReference>
<evidence type="ECO:0000259" key="1">
    <source>
        <dbReference type="Pfam" id="PF03732"/>
    </source>
</evidence>
<dbReference type="EMBL" id="SSTE01005189">
    <property type="protein sequence ID" value="KAA0060854.1"/>
    <property type="molecule type" value="Genomic_DNA"/>
</dbReference>
<feature type="domain" description="Retrotransposon gag" evidence="1">
    <location>
        <begin position="106"/>
        <end position="179"/>
    </location>
</feature>
<dbReference type="PANTHER" id="PTHR34482:SF36">
    <property type="entry name" value="RETROTRANSPOSON GAG DOMAIN-CONTAINING PROTEIN"/>
    <property type="match status" value="1"/>
</dbReference>
<comment type="caution">
    <text evidence="2">The sequence shown here is derived from an EMBL/GenBank/DDBJ whole genome shotgun (WGS) entry which is preliminary data.</text>
</comment>
<organism evidence="2 3">
    <name type="scientific">Cucumis melo var. makuwa</name>
    <name type="common">Oriental melon</name>
    <dbReference type="NCBI Taxonomy" id="1194695"/>
    <lineage>
        <taxon>Eukaryota</taxon>
        <taxon>Viridiplantae</taxon>
        <taxon>Streptophyta</taxon>
        <taxon>Embryophyta</taxon>
        <taxon>Tracheophyta</taxon>
        <taxon>Spermatophyta</taxon>
        <taxon>Magnoliopsida</taxon>
        <taxon>eudicotyledons</taxon>
        <taxon>Gunneridae</taxon>
        <taxon>Pentapetalae</taxon>
        <taxon>rosids</taxon>
        <taxon>fabids</taxon>
        <taxon>Cucurbitales</taxon>
        <taxon>Cucurbitaceae</taxon>
        <taxon>Benincaseae</taxon>
        <taxon>Cucumis</taxon>
    </lineage>
</organism>
<gene>
    <name evidence="2" type="ORF">E6C27_scaffold137G00890</name>
</gene>
<protein>
    <recommendedName>
        <fullName evidence="1">Retrotransposon gag domain-containing protein</fullName>
    </recommendedName>
</protein>
<dbReference type="PANTHER" id="PTHR34482">
    <property type="entry name" value="DNA DAMAGE-INDUCIBLE PROTEIN 1-LIKE"/>
    <property type="match status" value="1"/>
</dbReference>
<name>A0A5A7V0K4_CUCMM</name>
<dbReference type="OrthoDB" id="1300414at2759"/>
<accession>A0A5A7V0K4</accession>
<proteinExistence type="predicted"/>
<dbReference type="Pfam" id="PF03732">
    <property type="entry name" value="Retrotrans_gag"/>
    <property type="match status" value="1"/>
</dbReference>
<sequence>MKVLSRVDRYRYRKALFVGFTPSFGLSTLRVRGGAGNGQFARTTQEIGRPDRAESSDLEKAYGIERLKKLGATVFEGSTDPADAENWLNMLEKCFDVMNYPEERSDARALDWQTFRGIFEDKYYPSTYCEAKRDEFLGLKQGSLSVAEYERKYIELSRYVDVIVASESNRCRRFERGLRFEIRTPITAIAKWTNFSQLVDTALRVEQNIIDEKSIVELSRGTSTASGFRGREQ</sequence>